<reference evidence="2 3" key="1">
    <citation type="submission" date="2020-08" db="EMBL/GenBank/DDBJ databases">
        <title>Genomic Encyclopedia of Type Strains, Phase IV (KMG-IV): sequencing the most valuable type-strain genomes for metagenomic binning, comparative biology and taxonomic classification.</title>
        <authorList>
            <person name="Goeker M."/>
        </authorList>
    </citation>
    <scope>NUCLEOTIDE SEQUENCE [LARGE SCALE GENOMIC DNA]</scope>
    <source>
        <strain evidence="2 3">DSM 5391</strain>
    </source>
</reference>
<dbReference type="Proteomes" id="UP000531594">
    <property type="component" value="Unassembled WGS sequence"/>
</dbReference>
<dbReference type="SUPFAM" id="SSF159941">
    <property type="entry name" value="MM3350-like"/>
    <property type="match status" value="1"/>
</dbReference>
<sequence>MAEARDYYQVKITIKDIEPDIWRRLLVPSGITFHKFHKIIQAAFDWQDYHLYLFELPDFLIKIPDLDYPLHEVEKNPKSIKVDTVFKEYQNMLYEYDFGDSWYHEIIIEDIVTRAEEIHIPICLGGERHRPPEDAGGTGGYEHFLSIIGDPQNPEYDEMLGWAEKDTGGRKFEPEYFYKPEINRRLAKIKC</sequence>
<gene>
    <name evidence="2" type="ORF">HNR53_004494</name>
</gene>
<feature type="domain" description="Plasmid pRiA4b Orf3-like" evidence="1">
    <location>
        <begin position="7"/>
        <end position="177"/>
    </location>
</feature>
<accession>A0A7X0HVS3</accession>
<proteinExistence type="predicted"/>
<dbReference type="Gene3D" id="3.10.290.30">
    <property type="entry name" value="MM3350-like"/>
    <property type="match status" value="1"/>
</dbReference>
<protein>
    <recommendedName>
        <fullName evidence="1">Plasmid pRiA4b Orf3-like domain-containing protein</fullName>
    </recommendedName>
</protein>
<dbReference type="InterPro" id="IPR012912">
    <property type="entry name" value="Plasmid_pRiA4b_Orf3-like"/>
</dbReference>
<organism evidence="2 3">
    <name type="scientific">Bacillus benzoevorans</name>
    <dbReference type="NCBI Taxonomy" id="1456"/>
    <lineage>
        <taxon>Bacteria</taxon>
        <taxon>Bacillati</taxon>
        <taxon>Bacillota</taxon>
        <taxon>Bacilli</taxon>
        <taxon>Bacillales</taxon>
        <taxon>Bacillaceae</taxon>
        <taxon>Bacillus</taxon>
    </lineage>
</organism>
<evidence type="ECO:0000259" key="1">
    <source>
        <dbReference type="Pfam" id="PF07929"/>
    </source>
</evidence>
<dbReference type="PANTHER" id="PTHR41878">
    <property type="entry name" value="LEXA REPRESSOR-RELATED"/>
    <property type="match status" value="1"/>
</dbReference>
<dbReference type="RefSeq" id="WP_184530061.1">
    <property type="nucleotide sequence ID" value="NZ_JACHGK010000029.1"/>
</dbReference>
<evidence type="ECO:0000313" key="2">
    <source>
        <dbReference type="EMBL" id="MBB6447784.1"/>
    </source>
</evidence>
<dbReference type="EMBL" id="JACHGK010000029">
    <property type="protein sequence ID" value="MBB6447784.1"/>
    <property type="molecule type" value="Genomic_DNA"/>
</dbReference>
<evidence type="ECO:0000313" key="3">
    <source>
        <dbReference type="Proteomes" id="UP000531594"/>
    </source>
</evidence>
<dbReference type="Pfam" id="PF07929">
    <property type="entry name" value="PRiA4_ORF3"/>
    <property type="match status" value="1"/>
</dbReference>
<name>A0A7X0HVS3_9BACI</name>
<dbReference type="PANTHER" id="PTHR41878:SF1">
    <property type="entry name" value="TNPR PROTEIN"/>
    <property type="match status" value="1"/>
</dbReference>
<dbReference type="InterPro" id="IPR024047">
    <property type="entry name" value="MM3350-like_sf"/>
</dbReference>
<dbReference type="AlphaFoldDB" id="A0A7X0HVS3"/>
<keyword evidence="3" id="KW-1185">Reference proteome</keyword>
<comment type="caution">
    <text evidence="2">The sequence shown here is derived from an EMBL/GenBank/DDBJ whole genome shotgun (WGS) entry which is preliminary data.</text>
</comment>